<reference evidence="2 5" key="4">
    <citation type="submission" date="2019-12" db="EMBL/GenBank/DDBJ databases">
        <title>Multi-Generational Helicobacter saguini Isolates.</title>
        <authorList>
            <person name="Mannion A."/>
            <person name="Shen Z."/>
            <person name="Fox J.G."/>
        </authorList>
    </citation>
    <scope>NUCLEOTIDE SEQUENCE [LARGE SCALE GENOMIC DNA]</scope>
    <source>
        <strain evidence="2">16-048</strain>
        <strain evidence="5">16-048 (F4)</strain>
    </source>
</reference>
<dbReference type="AlphaFoldDB" id="A0A347VPW4"/>
<proteinExistence type="predicted"/>
<dbReference type="EMBL" id="JRMP02000003">
    <property type="protein sequence ID" value="TLD95329.1"/>
    <property type="molecule type" value="Genomic_DNA"/>
</dbReference>
<comment type="caution">
    <text evidence="3">The sequence shown here is derived from an EMBL/GenBank/DDBJ whole genome shotgun (WGS) entry which is preliminary data.</text>
</comment>
<feature type="chain" id="PRO_5036063077" description="Outer membrane protein" evidence="1">
    <location>
        <begin position="21"/>
        <end position="431"/>
    </location>
</feature>
<evidence type="ECO:0000313" key="3">
    <source>
        <dbReference type="EMBL" id="TLD95329.1"/>
    </source>
</evidence>
<keyword evidence="1" id="KW-0732">Signal</keyword>
<evidence type="ECO:0000313" key="4">
    <source>
        <dbReference type="Proteomes" id="UP000029714"/>
    </source>
</evidence>
<dbReference type="Proteomes" id="UP000029714">
    <property type="component" value="Unassembled WGS sequence"/>
</dbReference>
<evidence type="ECO:0000313" key="5">
    <source>
        <dbReference type="Proteomes" id="UP000477070"/>
    </source>
</evidence>
<dbReference type="Proteomes" id="UP000477070">
    <property type="component" value="Unassembled WGS sequence"/>
</dbReference>
<reference evidence="3" key="3">
    <citation type="submission" date="2018-04" db="EMBL/GenBank/DDBJ databases">
        <authorList>
            <person name="Sheh A."/>
            <person name="Shen Z."/>
            <person name="Mannion A.J."/>
            <person name="Fox J.G."/>
        </authorList>
    </citation>
    <scope>NUCLEOTIDE SEQUENCE</scope>
    <source>
        <strain evidence="3">MIT 97-6194</strain>
    </source>
</reference>
<feature type="signal peptide" evidence="1">
    <location>
        <begin position="1"/>
        <end position="20"/>
    </location>
</feature>
<gene>
    <name evidence="2" type="ORF">DCO61_10365</name>
    <name evidence="3" type="ORF">LS64_003010</name>
</gene>
<name>A0A347VPW4_9HELI</name>
<dbReference type="RefSeq" id="WP_034572974.1">
    <property type="nucleotide sequence ID" value="NZ_JRMP02000003.1"/>
</dbReference>
<reference evidence="3 4" key="1">
    <citation type="journal article" date="2014" name="Genome Announc.">
        <title>Draft genome sequences of eight enterohepatic helicobacter species isolated from both laboratory and wild rodents.</title>
        <authorList>
            <person name="Sheh A."/>
            <person name="Shen Z."/>
            <person name="Fox J.G."/>
        </authorList>
    </citation>
    <scope>NUCLEOTIDE SEQUENCE [LARGE SCALE GENOMIC DNA]</scope>
    <source>
        <strain evidence="3 4">MIT 97-6194</strain>
    </source>
</reference>
<organism evidence="3 4">
    <name type="scientific">Helicobacter saguini</name>
    <dbReference type="NCBI Taxonomy" id="1548018"/>
    <lineage>
        <taxon>Bacteria</taxon>
        <taxon>Pseudomonadati</taxon>
        <taxon>Campylobacterota</taxon>
        <taxon>Epsilonproteobacteria</taxon>
        <taxon>Campylobacterales</taxon>
        <taxon>Helicobacteraceae</taxon>
        <taxon>Helicobacter</taxon>
    </lineage>
</organism>
<evidence type="ECO:0000313" key="2">
    <source>
        <dbReference type="EMBL" id="MWV70389.1"/>
    </source>
</evidence>
<reference evidence="3 4" key="2">
    <citation type="journal article" date="2016" name="Infect. Immun.">
        <title>Helicobacter saguini, a Novel Helicobacter Isolated from Cotton-Top Tamarins with Ulcerative Colitis, Has Proinflammatory Properties and Induces Typhlocolitis and Dysplasia in Gnotobiotic IL-10-/- Mice.</title>
        <authorList>
            <person name="Shen Z."/>
            <person name="Mannion A."/>
            <person name="Whary M.T."/>
            <person name="Muthupalani S."/>
            <person name="Sheh A."/>
            <person name="Feng Y."/>
            <person name="Gong G."/>
            <person name="Vandamme P."/>
            <person name="Holcombe H.R."/>
            <person name="Paster B.J."/>
            <person name="Fox J.G."/>
        </authorList>
    </citation>
    <scope>NUCLEOTIDE SEQUENCE [LARGE SCALE GENOMIC DNA]</scope>
    <source>
        <strain evidence="3 4">MIT 97-6194</strain>
    </source>
</reference>
<dbReference type="EMBL" id="QBIU01000002">
    <property type="protein sequence ID" value="MWV70389.1"/>
    <property type="molecule type" value="Genomic_DNA"/>
</dbReference>
<evidence type="ECO:0000256" key="1">
    <source>
        <dbReference type="SAM" id="SignalP"/>
    </source>
</evidence>
<dbReference type="OrthoDB" id="5317449at2"/>
<sequence length="431" mass="47741">MRYFSRCFFLFLCLLNLAFARYTNLDAALLNGSKKVDILLFGDYMASQNGVYTNNLFGDSKRVGNLGYINAQVGLGYTTGFYYNLRFAISFRAAQALLNLRQDMRKDFTPNTANSVFGDSSVALGETFLEYFDGDTAIKLGRFQPISEWISHLVDGILVQNGSFKNLVIEGLWAYDYGRVSYYEISAFRALGNVGYFNFGARYYLFGNQRNLKDSTYINAFSTFVPGVFVTIGGRAHWAKVFSNNFWLGVNAGFTGSIEDHSHIRSFNNNTFLIDAKILAGIKNIDFMVGYVGSGAAGMGSIGVLGAGSGTQIDMNSAFYKNVQPFFVWGGRAIKMGSSAHLLYAAGRFSFFDSKFNAYLAYGVTFFNGSRYYGGLRANGTPIQGLVQNEINAMLEFKITNTLSAISHITTTFNKGVSNSFELNAGVRFMF</sequence>
<protein>
    <recommendedName>
        <fullName evidence="6">Outer membrane protein</fullName>
    </recommendedName>
</protein>
<accession>A0A347VPW4</accession>
<keyword evidence="4" id="KW-1185">Reference proteome</keyword>
<evidence type="ECO:0008006" key="6">
    <source>
        <dbReference type="Google" id="ProtNLM"/>
    </source>
</evidence>